<dbReference type="RefSeq" id="WP_226185082.1">
    <property type="nucleotide sequence ID" value="NZ_JAJADQ010000004.1"/>
</dbReference>
<dbReference type="Proteomes" id="UP001165297">
    <property type="component" value="Unassembled WGS sequence"/>
</dbReference>
<evidence type="ECO:0000259" key="1">
    <source>
        <dbReference type="Pfam" id="PF00582"/>
    </source>
</evidence>
<evidence type="ECO:0000313" key="2">
    <source>
        <dbReference type="EMBL" id="MCB2377905.1"/>
    </source>
</evidence>
<proteinExistence type="predicted"/>
<dbReference type="SUPFAM" id="SSF52402">
    <property type="entry name" value="Adenine nucleotide alpha hydrolases-like"/>
    <property type="match status" value="2"/>
</dbReference>
<keyword evidence="3" id="KW-1185">Reference proteome</keyword>
<name>A0ABS8ABV9_9BACT</name>
<protein>
    <submittedName>
        <fullName evidence="2">Universal stress protein</fullName>
    </submittedName>
</protein>
<feature type="domain" description="UspA" evidence="1">
    <location>
        <begin position="140"/>
        <end position="262"/>
    </location>
</feature>
<reference evidence="2" key="1">
    <citation type="submission" date="2021-10" db="EMBL/GenBank/DDBJ databases">
        <authorList>
            <person name="Dean J.D."/>
            <person name="Kim M.K."/>
            <person name="Newey C.N."/>
            <person name="Stoker T.S."/>
            <person name="Thompson D.W."/>
            <person name="Grose J.H."/>
        </authorList>
    </citation>
    <scope>NUCLEOTIDE SEQUENCE</scope>
    <source>
        <strain evidence="2">BT635</strain>
    </source>
</reference>
<dbReference type="CDD" id="cd00293">
    <property type="entry name" value="USP-like"/>
    <property type="match status" value="1"/>
</dbReference>
<sequence>MATCVLVFSDLLATASHVAQVAAAVSAPLRARLVLLRLCLTPEPEVLSVPGVRLPTTQADAVPDLPDAPETELVVSEKPLAEAVAEAVRRYQPLLLVMSLSAKPTLLDELLRDQALPVLRATGLPLLLIPPTATPAIPRRVAVAVDSRAFLLDAGSRALTPLFYLWPATYTVVHVVAEGEQQAFPGQRALASIRGSKLLADQPLELYEEQHGPAADGVLRALDAIPADLLVLPVRAHSFWSQLFHHSVTTQVLRGSRVPVLLPAAGRPQAEWLPDVC</sequence>
<organism evidence="2 3">
    <name type="scientific">Hymenobacter nitidus</name>
    <dbReference type="NCBI Taxonomy" id="2880929"/>
    <lineage>
        <taxon>Bacteria</taxon>
        <taxon>Pseudomonadati</taxon>
        <taxon>Bacteroidota</taxon>
        <taxon>Cytophagia</taxon>
        <taxon>Cytophagales</taxon>
        <taxon>Hymenobacteraceae</taxon>
        <taxon>Hymenobacter</taxon>
    </lineage>
</organism>
<dbReference type="EMBL" id="JAJADQ010000004">
    <property type="protein sequence ID" value="MCB2377905.1"/>
    <property type="molecule type" value="Genomic_DNA"/>
</dbReference>
<gene>
    <name evidence="2" type="ORF">LGH70_09950</name>
</gene>
<dbReference type="Pfam" id="PF00582">
    <property type="entry name" value="Usp"/>
    <property type="match status" value="1"/>
</dbReference>
<accession>A0ABS8ABV9</accession>
<dbReference type="Gene3D" id="3.40.50.12370">
    <property type="match status" value="1"/>
</dbReference>
<dbReference type="InterPro" id="IPR006016">
    <property type="entry name" value="UspA"/>
</dbReference>
<evidence type="ECO:0000313" key="3">
    <source>
        <dbReference type="Proteomes" id="UP001165297"/>
    </source>
</evidence>
<comment type="caution">
    <text evidence="2">The sequence shown here is derived from an EMBL/GenBank/DDBJ whole genome shotgun (WGS) entry which is preliminary data.</text>
</comment>